<name>A0A0D7B7S0_9AGAR</name>
<organism evidence="11 12">
    <name type="scientific">Cylindrobasidium torrendii FP15055 ss-10</name>
    <dbReference type="NCBI Taxonomy" id="1314674"/>
    <lineage>
        <taxon>Eukaryota</taxon>
        <taxon>Fungi</taxon>
        <taxon>Dikarya</taxon>
        <taxon>Basidiomycota</taxon>
        <taxon>Agaricomycotina</taxon>
        <taxon>Agaricomycetes</taxon>
        <taxon>Agaricomycetidae</taxon>
        <taxon>Agaricales</taxon>
        <taxon>Marasmiineae</taxon>
        <taxon>Physalacriaceae</taxon>
        <taxon>Cylindrobasidium</taxon>
    </lineage>
</organism>
<dbReference type="OrthoDB" id="654211at2759"/>
<keyword evidence="2" id="KW-0479">Metal-binding</keyword>
<dbReference type="PROSITE" id="PS00028">
    <property type="entry name" value="ZINC_FINGER_C2H2_1"/>
    <property type="match status" value="1"/>
</dbReference>
<feature type="compositionally biased region" description="Acidic residues" evidence="9">
    <location>
        <begin position="295"/>
        <end position="317"/>
    </location>
</feature>
<dbReference type="InterPro" id="IPR036236">
    <property type="entry name" value="Znf_C2H2_sf"/>
</dbReference>
<dbReference type="EMBL" id="KN880549">
    <property type="protein sequence ID" value="KIY66598.1"/>
    <property type="molecule type" value="Genomic_DNA"/>
</dbReference>
<feature type="domain" description="C2H2-type" evidence="10">
    <location>
        <begin position="67"/>
        <end position="96"/>
    </location>
</feature>
<evidence type="ECO:0000256" key="5">
    <source>
        <dbReference type="ARBA" id="ARBA00023015"/>
    </source>
</evidence>
<evidence type="ECO:0000256" key="2">
    <source>
        <dbReference type="ARBA" id="ARBA00022723"/>
    </source>
</evidence>
<evidence type="ECO:0000313" key="11">
    <source>
        <dbReference type="EMBL" id="KIY66598.1"/>
    </source>
</evidence>
<dbReference type="Gene3D" id="3.30.160.60">
    <property type="entry name" value="Classic Zinc Finger"/>
    <property type="match status" value="3"/>
</dbReference>
<evidence type="ECO:0000256" key="8">
    <source>
        <dbReference type="PROSITE-ProRule" id="PRU00042"/>
    </source>
</evidence>
<comment type="subcellular location">
    <subcellularLocation>
        <location evidence="1">Nucleus</location>
    </subcellularLocation>
</comment>
<feature type="domain" description="C2H2-type" evidence="10">
    <location>
        <begin position="33"/>
        <end position="62"/>
    </location>
</feature>
<evidence type="ECO:0000313" key="12">
    <source>
        <dbReference type="Proteomes" id="UP000054007"/>
    </source>
</evidence>
<dbReference type="InterPro" id="IPR051061">
    <property type="entry name" value="Zinc_finger_trans_reg"/>
</dbReference>
<accession>A0A0D7B7S0</accession>
<dbReference type="PANTHER" id="PTHR46179:SF13">
    <property type="entry name" value="C2H2-TYPE DOMAIN-CONTAINING PROTEIN"/>
    <property type="match status" value="1"/>
</dbReference>
<keyword evidence="7" id="KW-0539">Nucleus</keyword>
<evidence type="ECO:0000256" key="6">
    <source>
        <dbReference type="ARBA" id="ARBA00023163"/>
    </source>
</evidence>
<feature type="region of interest" description="Disordered" evidence="9">
    <location>
        <begin position="207"/>
        <end position="469"/>
    </location>
</feature>
<gene>
    <name evidence="11" type="ORF">CYLTODRAFT_377489</name>
</gene>
<dbReference type="GO" id="GO:0005634">
    <property type="term" value="C:nucleus"/>
    <property type="evidence" value="ECO:0007669"/>
    <property type="project" value="UniProtKB-SubCell"/>
</dbReference>
<keyword evidence="6" id="KW-0804">Transcription</keyword>
<proteinExistence type="predicted"/>
<feature type="domain" description="C2H2-type" evidence="10">
    <location>
        <begin position="4"/>
        <end position="32"/>
    </location>
</feature>
<keyword evidence="12" id="KW-1185">Reference proteome</keyword>
<feature type="domain" description="C2H2-type" evidence="10">
    <location>
        <begin position="155"/>
        <end position="184"/>
    </location>
</feature>
<feature type="compositionally biased region" description="Low complexity" evidence="9">
    <location>
        <begin position="340"/>
        <end position="349"/>
    </location>
</feature>
<evidence type="ECO:0000256" key="4">
    <source>
        <dbReference type="ARBA" id="ARBA00022833"/>
    </source>
</evidence>
<evidence type="ECO:0000256" key="9">
    <source>
        <dbReference type="SAM" id="MobiDB-lite"/>
    </source>
</evidence>
<keyword evidence="3 8" id="KW-0863">Zinc-finger</keyword>
<keyword evidence="4" id="KW-0862">Zinc</keyword>
<evidence type="ECO:0000256" key="1">
    <source>
        <dbReference type="ARBA" id="ARBA00004123"/>
    </source>
</evidence>
<feature type="compositionally biased region" description="Acidic residues" evidence="9">
    <location>
        <begin position="256"/>
        <end position="267"/>
    </location>
</feature>
<feature type="compositionally biased region" description="Polar residues" evidence="9">
    <location>
        <begin position="128"/>
        <end position="141"/>
    </location>
</feature>
<dbReference type="SUPFAM" id="SSF57667">
    <property type="entry name" value="beta-beta-alpha zinc fingers"/>
    <property type="match status" value="2"/>
</dbReference>
<dbReference type="GO" id="GO:0008270">
    <property type="term" value="F:zinc ion binding"/>
    <property type="evidence" value="ECO:0007669"/>
    <property type="project" value="UniProtKB-KW"/>
</dbReference>
<dbReference type="AlphaFoldDB" id="A0A0D7B7S0"/>
<feature type="compositionally biased region" description="Basic and acidic residues" evidence="9">
    <location>
        <begin position="457"/>
        <end position="469"/>
    </location>
</feature>
<dbReference type="GO" id="GO:0006357">
    <property type="term" value="P:regulation of transcription by RNA polymerase II"/>
    <property type="evidence" value="ECO:0007669"/>
    <property type="project" value="TreeGrafter"/>
</dbReference>
<dbReference type="SMART" id="SM00355">
    <property type="entry name" value="ZnF_C2H2"/>
    <property type="match status" value="6"/>
</dbReference>
<feature type="compositionally biased region" description="Low complexity" evidence="9">
    <location>
        <begin position="390"/>
        <end position="417"/>
    </location>
</feature>
<dbReference type="STRING" id="1314674.A0A0D7B7S0"/>
<feature type="domain" description="C2H2-type" evidence="10">
    <location>
        <begin position="185"/>
        <end position="215"/>
    </location>
</feature>
<protein>
    <recommendedName>
        <fullName evidence="10">C2H2-type domain-containing protein</fullName>
    </recommendedName>
</protein>
<evidence type="ECO:0000256" key="3">
    <source>
        <dbReference type="ARBA" id="ARBA00022771"/>
    </source>
</evidence>
<dbReference type="Proteomes" id="UP000054007">
    <property type="component" value="Unassembled WGS sequence"/>
</dbReference>
<sequence length="501" mass="55935">MGLHDCEDCGYRAPSASGLREHQSAVHTGARPFTCTYSGCPYTSGWRSALQRHLQSHNGVKKKRKRYPCTWEGCGLAATDRPALRRHEARHTGPRPYPCVQQGCATVAFATMEELLSHKGLFHRNGVQARNSASSASQDAPDTTGESKHAIEETFTCKHASCDYTTRRQRKLELHEARHSPETPFVCSHHKCRFSCSKIKHLKRHVKSAHGENVPTQEEAGRDGLNAPRKLSSAQVKQVEPNDDELPTDAAREGLEDAGDAAPEESEEDRRRVSTRTRVQRRHRILSSPVHEPSSDPDDDADFVDESTSQVDDDASYVDENTSGVEDSEPLPKRRRLPRSTGSSVSTSSLQKSHKGASRLPTPSSSQTFRRVEVSIPPAPEYIRRFRSQSAAPRPTTTSQSTTPRPSRARSPSQSTPIPRQHTQSPERRSQSLTPLFLPEEEKPPSPEPKPKKRKRHENEDAERPPTKAEVKAMIQEGVRPLADEINSLAEMIQLLVRPRQ</sequence>
<reference evidence="11 12" key="1">
    <citation type="journal article" date="2015" name="Fungal Genet. Biol.">
        <title>Evolution of novel wood decay mechanisms in Agaricales revealed by the genome sequences of Fistulina hepatica and Cylindrobasidium torrendii.</title>
        <authorList>
            <person name="Floudas D."/>
            <person name="Held B.W."/>
            <person name="Riley R."/>
            <person name="Nagy L.G."/>
            <person name="Koehler G."/>
            <person name="Ransdell A.S."/>
            <person name="Younus H."/>
            <person name="Chow J."/>
            <person name="Chiniquy J."/>
            <person name="Lipzen A."/>
            <person name="Tritt A."/>
            <person name="Sun H."/>
            <person name="Haridas S."/>
            <person name="LaButti K."/>
            <person name="Ohm R.A."/>
            <person name="Kues U."/>
            <person name="Blanchette R.A."/>
            <person name="Grigoriev I.V."/>
            <person name="Minto R.E."/>
            <person name="Hibbett D.S."/>
        </authorList>
    </citation>
    <scope>NUCLEOTIDE SEQUENCE [LARGE SCALE GENOMIC DNA]</scope>
    <source>
        <strain evidence="11 12">FP15055 ss-10</strain>
    </source>
</reference>
<feature type="region of interest" description="Disordered" evidence="9">
    <location>
        <begin position="128"/>
        <end position="148"/>
    </location>
</feature>
<keyword evidence="5" id="KW-0805">Transcription regulation</keyword>
<evidence type="ECO:0000259" key="10">
    <source>
        <dbReference type="PROSITE" id="PS50157"/>
    </source>
</evidence>
<dbReference type="PANTHER" id="PTHR46179">
    <property type="entry name" value="ZINC FINGER PROTEIN"/>
    <property type="match status" value="1"/>
</dbReference>
<evidence type="ECO:0000256" key="7">
    <source>
        <dbReference type="ARBA" id="ARBA00023242"/>
    </source>
</evidence>
<dbReference type="PROSITE" id="PS50157">
    <property type="entry name" value="ZINC_FINGER_C2H2_2"/>
    <property type="match status" value="5"/>
</dbReference>
<feature type="compositionally biased region" description="Basic residues" evidence="9">
    <location>
        <begin position="273"/>
        <end position="285"/>
    </location>
</feature>
<dbReference type="InterPro" id="IPR013087">
    <property type="entry name" value="Znf_C2H2_type"/>
</dbReference>